<keyword evidence="1" id="KW-0472">Membrane</keyword>
<sequence length="400" mass="45847">MNGKVSSALAYKDLLTPFSSIVHVLLQRYQYLGLPENPAMSQSVCSLTETRRLTDRDSEYEYRGALAVYVKHFHANKTGFFLLCLFSMLIMVAILFVVLASTRPSKLEKYQRTMKDRAIHEMEKVTSTSTEKAHNERSQKSYSFSDNIDELNKICKFRTGKCSYHERLARANCTHLTCISVKLNISYDSKNNKLSLLQVSKSTILAIPASDGQRCIYQNSFGRCLEEKCVVDRESIVNNETMAKQQIEVRNDKSLLTCRLSILQASCKNTVGSRFSLLELLPWVKYASCDITDRRSLCTSHPFRVRLALENFYYSKPYRFNETTTPFETLLIQLTKCKNACPESKTFDFPTCTQVMICQYRHGVSKTDFSVCCLFDRAKRKYDFGRCLAGLCLQVVADYL</sequence>
<evidence type="ECO:0000313" key="2">
    <source>
        <dbReference type="Proteomes" id="UP000887565"/>
    </source>
</evidence>
<keyword evidence="1" id="KW-0812">Transmembrane</keyword>
<feature type="transmembrane region" description="Helical" evidence="1">
    <location>
        <begin position="80"/>
        <end position="102"/>
    </location>
</feature>
<name>A0A915LDD6_ROMCU</name>
<evidence type="ECO:0000313" key="3">
    <source>
        <dbReference type="WBParaSite" id="nRc.2.0.1.t47841-RA"/>
    </source>
</evidence>
<reference evidence="3" key="1">
    <citation type="submission" date="2022-11" db="UniProtKB">
        <authorList>
            <consortium name="WormBaseParasite"/>
        </authorList>
    </citation>
    <scope>IDENTIFICATION</scope>
</reference>
<proteinExistence type="predicted"/>
<evidence type="ECO:0000256" key="1">
    <source>
        <dbReference type="SAM" id="Phobius"/>
    </source>
</evidence>
<keyword evidence="1" id="KW-1133">Transmembrane helix</keyword>
<dbReference type="AlphaFoldDB" id="A0A915LDD6"/>
<dbReference type="Proteomes" id="UP000887565">
    <property type="component" value="Unplaced"/>
</dbReference>
<protein>
    <submittedName>
        <fullName evidence="3">Uncharacterized protein</fullName>
    </submittedName>
</protein>
<organism evidence="2 3">
    <name type="scientific">Romanomermis culicivorax</name>
    <name type="common">Nematode worm</name>
    <dbReference type="NCBI Taxonomy" id="13658"/>
    <lineage>
        <taxon>Eukaryota</taxon>
        <taxon>Metazoa</taxon>
        <taxon>Ecdysozoa</taxon>
        <taxon>Nematoda</taxon>
        <taxon>Enoplea</taxon>
        <taxon>Dorylaimia</taxon>
        <taxon>Mermithida</taxon>
        <taxon>Mermithoidea</taxon>
        <taxon>Mermithidae</taxon>
        <taxon>Romanomermis</taxon>
    </lineage>
</organism>
<dbReference type="WBParaSite" id="nRc.2.0.1.t47841-RA">
    <property type="protein sequence ID" value="nRc.2.0.1.t47841-RA"/>
    <property type="gene ID" value="nRc.2.0.1.g47841"/>
</dbReference>
<accession>A0A915LDD6</accession>
<keyword evidence="2" id="KW-1185">Reference proteome</keyword>